<evidence type="ECO:0000313" key="3">
    <source>
        <dbReference type="Proteomes" id="UP000236370"/>
    </source>
</evidence>
<reference evidence="2 3" key="1">
    <citation type="submission" date="2017-12" db="EMBL/GenBank/DDBJ databases">
        <title>High-resolution comparative analysis of great ape genomes.</title>
        <authorList>
            <person name="Pollen A."/>
            <person name="Hastie A."/>
            <person name="Hormozdiari F."/>
            <person name="Dougherty M."/>
            <person name="Liu R."/>
            <person name="Chaisson M."/>
            <person name="Hoppe E."/>
            <person name="Hill C."/>
            <person name="Pang A."/>
            <person name="Hillier L."/>
            <person name="Baker C."/>
            <person name="Armstrong J."/>
            <person name="Shendure J."/>
            <person name="Paten B."/>
            <person name="Wilson R."/>
            <person name="Chao H."/>
            <person name="Schneider V."/>
            <person name="Ventura M."/>
            <person name="Kronenberg Z."/>
            <person name="Murali S."/>
            <person name="Gordon D."/>
            <person name="Cantsilieris S."/>
            <person name="Munson K."/>
            <person name="Nelson B."/>
            <person name="Raja A."/>
            <person name="Underwood J."/>
            <person name="Diekhans M."/>
            <person name="Fiddes I."/>
            <person name="Haussler D."/>
            <person name="Eichler E."/>
        </authorList>
    </citation>
    <scope>NUCLEOTIDE SEQUENCE [LARGE SCALE GENOMIC DNA]</scope>
    <source>
        <strain evidence="2">Yerkes chimp pedigree #C0471</strain>
    </source>
</reference>
<organism evidence="2 3">
    <name type="scientific">Pan troglodytes</name>
    <name type="common">Chimpanzee</name>
    <dbReference type="NCBI Taxonomy" id="9598"/>
    <lineage>
        <taxon>Eukaryota</taxon>
        <taxon>Metazoa</taxon>
        <taxon>Chordata</taxon>
        <taxon>Craniata</taxon>
        <taxon>Vertebrata</taxon>
        <taxon>Euteleostomi</taxon>
        <taxon>Mammalia</taxon>
        <taxon>Eutheria</taxon>
        <taxon>Euarchontoglires</taxon>
        <taxon>Primates</taxon>
        <taxon>Haplorrhini</taxon>
        <taxon>Catarrhini</taxon>
        <taxon>Hominidae</taxon>
        <taxon>Pan</taxon>
    </lineage>
</organism>
<gene>
    <name evidence="2" type="ORF">CK820_G0029621</name>
</gene>
<dbReference type="AlphaFoldDB" id="A0A2J8QJP8"/>
<comment type="caution">
    <text evidence="2">The sequence shown here is derived from an EMBL/GenBank/DDBJ whole genome shotgun (WGS) entry which is preliminary data.</text>
</comment>
<dbReference type="Proteomes" id="UP000236370">
    <property type="component" value="Unassembled WGS sequence"/>
</dbReference>
<protein>
    <submittedName>
        <fullName evidence="2">MRPL52 isoform 12</fullName>
    </submittedName>
</protein>
<sequence>MAALGTVLFSDRCPEAALQRSRLGGRPVATTAGTGCQPLRLRAPYRAPRLVICGDELYCCHRKWTLDYKHGSSGSRSCRKNKRSRKMLLNPKGLH</sequence>
<feature type="compositionally biased region" description="Basic residues" evidence="1">
    <location>
        <begin position="77"/>
        <end position="86"/>
    </location>
</feature>
<dbReference type="EMBL" id="NBAG03000032">
    <property type="protein sequence ID" value="PNI96505.1"/>
    <property type="molecule type" value="Genomic_DNA"/>
</dbReference>
<evidence type="ECO:0000256" key="1">
    <source>
        <dbReference type="SAM" id="MobiDB-lite"/>
    </source>
</evidence>
<evidence type="ECO:0000313" key="2">
    <source>
        <dbReference type="EMBL" id="PNI96505.1"/>
    </source>
</evidence>
<accession>A0A2J8QJP8</accession>
<feature type="region of interest" description="Disordered" evidence="1">
    <location>
        <begin position="70"/>
        <end position="95"/>
    </location>
</feature>
<proteinExistence type="predicted"/>
<name>A0A2J8QJP8_PANTR</name>